<name>A0A8I0T5Z8_9GAMM</name>
<dbReference type="RefSeq" id="WP_147388905.1">
    <property type="nucleotide sequence ID" value="NZ_AQHF01000028.1"/>
</dbReference>
<sequence length="355" mass="39078">MVSTHYWINKRKLGADLASYLPTFTGTAWGGTSDQGALFCFDARPVEALADELRLENGLNAAQINAMLVSGYKPVSYRQMPELVVSDNGKISFIWPQETNQAIYPLQLEAGPVQSFFLLMTRVSPYASVDSNLSARAYVFFAGTVGGKGSGADLELEEISEYEVGGALFMENNSIDMPFFIHQPHADKSTHPQALSLPGTNGMTTRDYQGVNNSGPLYSGAPRGVSTPPYSAFQRSLWLSSALNGHLQVNFETIQRSISGMYIAGQIGRRNRCPKKIEFICIDAQGVWHSVHTFFIQGTRGIETLYLPEPVKNVKGVRLKFNDVLNPDSHKNRYGPGRIFTRTIGISDVRVLGVV</sequence>
<dbReference type="EMBL" id="AQHF01000028">
    <property type="protein sequence ID" value="MBE0347927.1"/>
    <property type="molecule type" value="Genomic_DNA"/>
</dbReference>
<reference evidence="1 2" key="1">
    <citation type="submission" date="2015-06" db="EMBL/GenBank/DDBJ databases">
        <title>Genome sequence of Pseudoalteromonas peptidolytica.</title>
        <authorList>
            <person name="Xie B.-B."/>
            <person name="Rong J.-C."/>
            <person name="Qin Q.-L."/>
            <person name="Zhang Y.-Z."/>
        </authorList>
    </citation>
    <scope>NUCLEOTIDE SEQUENCE [LARGE SCALE GENOMIC DNA]</scope>
    <source>
        <strain evidence="1 2">F12-50-A1</strain>
    </source>
</reference>
<gene>
    <name evidence="1" type="ORF">PPEP_a4310</name>
</gene>
<accession>A0A8I0T5Z8</accession>
<evidence type="ECO:0000313" key="1">
    <source>
        <dbReference type="EMBL" id="MBE0347927.1"/>
    </source>
</evidence>
<evidence type="ECO:0008006" key="3">
    <source>
        <dbReference type="Google" id="ProtNLM"/>
    </source>
</evidence>
<dbReference type="Proteomes" id="UP000660708">
    <property type="component" value="Unassembled WGS sequence"/>
</dbReference>
<keyword evidence="2" id="KW-1185">Reference proteome</keyword>
<comment type="caution">
    <text evidence="1">The sequence shown here is derived from an EMBL/GenBank/DDBJ whole genome shotgun (WGS) entry which is preliminary data.</text>
</comment>
<dbReference type="AlphaFoldDB" id="A0A8I0T5Z8"/>
<protein>
    <recommendedName>
        <fullName evidence="3">F5/8 type C domain-containing protein</fullName>
    </recommendedName>
</protein>
<organism evidence="1 2">
    <name type="scientific">Pseudoalteromonas peptidolytica F12-50-A1</name>
    <dbReference type="NCBI Taxonomy" id="1315280"/>
    <lineage>
        <taxon>Bacteria</taxon>
        <taxon>Pseudomonadati</taxon>
        <taxon>Pseudomonadota</taxon>
        <taxon>Gammaproteobacteria</taxon>
        <taxon>Alteromonadales</taxon>
        <taxon>Pseudoalteromonadaceae</taxon>
        <taxon>Pseudoalteromonas</taxon>
    </lineage>
</organism>
<proteinExistence type="predicted"/>
<evidence type="ECO:0000313" key="2">
    <source>
        <dbReference type="Proteomes" id="UP000660708"/>
    </source>
</evidence>